<dbReference type="EMBL" id="CP126650">
    <property type="protein sequence ID" value="WJZ84546.1"/>
    <property type="molecule type" value="Genomic_DNA"/>
</dbReference>
<accession>A0ABY9BNZ2</accession>
<dbReference type="Proteomes" id="UP001227230">
    <property type="component" value="Chromosome 3"/>
</dbReference>
<protein>
    <recommendedName>
        <fullName evidence="4">DUF4378 domain-containing protein</fullName>
    </recommendedName>
</protein>
<proteinExistence type="predicted"/>
<feature type="region of interest" description="Disordered" evidence="1">
    <location>
        <begin position="20"/>
        <end position="70"/>
    </location>
</feature>
<gene>
    <name evidence="2" type="ORF">VitviT2T_004146</name>
</gene>
<evidence type="ECO:0000313" key="3">
    <source>
        <dbReference type="Proteomes" id="UP001227230"/>
    </source>
</evidence>
<reference evidence="2 3" key="1">
    <citation type="journal article" date="2023" name="Hortic Res">
        <title>The complete reference genome for grapevine (Vitis vinifera L.) genetics and breeding.</title>
        <authorList>
            <person name="Shi X."/>
            <person name="Cao S."/>
            <person name="Wang X."/>
            <person name="Huang S."/>
            <person name="Wang Y."/>
            <person name="Liu Z."/>
            <person name="Liu W."/>
            <person name="Leng X."/>
            <person name="Peng Y."/>
            <person name="Wang N."/>
            <person name="Wang Y."/>
            <person name="Ma Z."/>
            <person name="Xu X."/>
            <person name="Zhang F."/>
            <person name="Xue H."/>
            <person name="Zhong H."/>
            <person name="Wang Y."/>
            <person name="Zhang K."/>
            <person name="Velt A."/>
            <person name="Avia K."/>
            <person name="Holtgrawe D."/>
            <person name="Grimplet J."/>
            <person name="Matus J.T."/>
            <person name="Ware D."/>
            <person name="Wu X."/>
            <person name="Wang H."/>
            <person name="Liu C."/>
            <person name="Fang Y."/>
            <person name="Rustenholz C."/>
            <person name="Cheng Z."/>
            <person name="Xiao H."/>
            <person name="Zhou Y."/>
        </authorList>
    </citation>
    <scope>NUCLEOTIDE SEQUENCE [LARGE SCALE GENOMIC DNA]</scope>
    <source>
        <strain evidence="3">cv. Pinot noir / PN40024</strain>
        <tissue evidence="2">Leaf</tissue>
    </source>
</reference>
<evidence type="ECO:0000313" key="2">
    <source>
        <dbReference type="EMBL" id="WJZ84546.1"/>
    </source>
</evidence>
<evidence type="ECO:0000256" key="1">
    <source>
        <dbReference type="SAM" id="MobiDB-lite"/>
    </source>
</evidence>
<name>A0ABY9BNZ2_VITVI</name>
<keyword evidence="3" id="KW-1185">Reference proteome</keyword>
<evidence type="ECO:0008006" key="4">
    <source>
        <dbReference type="Google" id="ProtNLM"/>
    </source>
</evidence>
<feature type="compositionally biased region" description="Polar residues" evidence="1">
    <location>
        <begin position="40"/>
        <end position="59"/>
    </location>
</feature>
<organism evidence="2 3">
    <name type="scientific">Vitis vinifera</name>
    <name type="common">Grape</name>
    <dbReference type="NCBI Taxonomy" id="29760"/>
    <lineage>
        <taxon>Eukaryota</taxon>
        <taxon>Viridiplantae</taxon>
        <taxon>Streptophyta</taxon>
        <taxon>Embryophyta</taxon>
        <taxon>Tracheophyta</taxon>
        <taxon>Spermatophyta</taxon>
        <taxon>Magnoliopsida</taxon>
        <taxon>eudicotyledons</taxon>
        <taxon>Gunneridae</taxon>
        <taxon>Pentapetalae</taxon>
        <taxon>rosids</taxon>
        <taxon>Vitales</taxon>
        <taxon>Vitaceae</taxon>
        <taxon>Viteae</taxon>
        <taxon>Vitis</taxon>
    </lineage>
</organism>
<sequence length="364" mass="41723">MRDEHQPFITLAFLRAKSYSPHSRGKLPSTLKDFRDKSPCSVTDANSRISSHSGSPTRISNEENYSNRSNSLTSPFSMTMLVMVTATTSIEEQLVEMAYAITKLTMTVKKKDIQIASFINKVKAQTNDTPDWDTINWAEVDYTRDLTKIVLLRVIEKLYVVRIQEPTVLVGVEEDFIWIQRKLMRARVEPEYSPDELTDVAYDFEDVIDDLMLRSPAKQRRIGNWERCLLIIRIHKKLELIKSKIPALPCLQITIAEGANHDNYFEERVWSDIFLIHDRSVANTIVSPVEQKVSALLAQEVIHPHTKKKVIRVLDKFRSLNDFLTGLQSMELDACGMVWMEELSHVALSVVTAIEDFINLLLAN</sequence>